<evidence type="ECO:0000313" key="3">
    <source>
        <dbReference type="Proteomes" id="UP000272464"/>
    </source>
</evidence>
<evidence type="ECO:0000256" key="1">
    <source>
        <dbReference type="SAM" id="Phobius"/>
    </source>
</evidence>
<protein>
    <submittedName>
        <fullName evidence="2">DUF445 domain-containing protein</fullName>
    </submittedName>
</protein>
<keyword evidence="1" id="KW-1133">Transmembrane helix</keyword>
<keyword evidence="1" id="KW-0812">Transmembrane</keyword>
<accession>A0A3S1JS61</accession>
<dbReference type="OrthoDB" id="9769590at2"/>
<comment type="caution">
    <text evidence="2">The sequence shown here is derived from an EMBL/GenBank/DDBJ whole genome shotgun (WGS) entry which is preliminary data.</text>
</comment>
<reference evidence="2 3" key="1">
    <citation type="submission" date="2018-12" db="EMBL/GenBank/DDBJ databases">
        <authorList>
            <person name="Sun L."/>
            <person name="Chen Z."/>
        </authorList>
    </citation>
    <scope>NUCLEOTIDE SEQUENCE [LARGE SCALE GENOMIC DNA]</scope>
    <source>
        <strain evidence="2 3">3-5-3</strain>
    </source>
</reference>
<dbReference type="EMBL" id="RZNX01000001">
    <property type="protein sequence ID" value="RUT35480.1"/>
    <property type="molecule type" value="Genomic_DNA"/>
</dbReference>
<dbReference type="Pfam" id="PF04286">
    <property type="entry name" value="DUF445"/>
    <property type="match status" value="1"/>
</dbReference>
<dbReference type="PANTHER" id="PTHR38442">
    <property type="entry name" value="INNER MEMBRANE PROTEIN-RELATED"/>
    <property type="match status" value="1"/>
</dbReference>
<dbReference type="InterPro" id="IPR007383">
    <property type="entry name" value="DUF445"/>
</dbReference>
<gene>
    <name evidence="2" type="ORF">EJP77_00145</name>
</gene>
<dbReference type="Proteomes" id="UP000272464">
    <property type="component" value="Unassembled WGS sequence"/>
</dbReference>
<keyword evidence="1" id="KW-0472">Membrane</keyword>
<feature type="transmembrane region" description="Helical" evidence="1">
    <location>
        <begin position="401"/>
        <end position="420"/>
    </location>
</feature>
<dbReference type="RefSeq" id="WP_127197180.1">
    <property type="nucleotide sequence ID" value="NZ_RZNX01000001.1"/>
</dbReference>
<keyword evidence="3" id="KW-1185">Reference proteome</keyword>
<organism evidence="2 3">
    <name type="scientific">Paenibacillus zeisoli</name>
    <dbReference type="NCBI Taxonomy" id="2496267"/>
    <lineage>
        <taxon>Bacteria</taxon>
        <taxon>Bacillati</taxon>
        <taxon>Bacillota</taxon>
        <taxon>Bacilli</taxon>
        <taxon>Bacillales</taxon>
        <taxon>Paenibacillaceae</taxon>
        <taxon>Paenibacillus</taxon>
    </lineage>
</organism>
<feature type="transmembrane region" description="Helical" evidence="1">
    <location>
        <begin position="12"/>
        <end position="31"/>
    </location>
</feature>
<proteinExistence type="predicted"/>
<dbReference type="AlphaFoldDB" id="A0A3S1JS61"/>
<sequence length="421" mass="47404">MALKTTKPKQNYIAGISLGVMGVGFAATLPFHEGALGLRLLQGGFEAGLVGGLADWFAVTALFRHPMGIPVPHTALLPKNREKLTEAVIAMIETELLRKESIGEKIRSIRIAELALNKIKAGVKAGSYNRAISSVLLSVIQNIPVSQLTGIVMREIQQVVDHLDEKAILNRVWDEIVTRGYDEKVLDLALDRADAWARQPETRDMLGKVGIEQIQQIKLGGLMQFAVNAFLGYLNEDKMGDLIQGFILKQVENFRNPDNLNRLKLLAILHVEVNHALERPELLEEIRSWKDNLLDKFDLEKKIEGYIRSLMDRLQLFLGSDEFYEQWLTPFLGTMLKRLEESPERLEQGEQWIQQQAMQLIEKHYSKIGALVRENLNKLSNAELVTFIEGKVGRDLQWIRINGAICGFLVGVGLSLIRALV</sequence>
<dbReference type="PANTHER" id="PTHR38442:SF1">
    <property type="entry name" value="INNER MEMBRANE PROTEIN"/>
    <property type="match status" value="1"/>
</dbReference>
<dbReference type="GO" id="GO:0005886">
    <property type="term" value="C:plasma membrane"/>
    <property type="evidence" value="ECO:0007669"/>
    <property type="project" value="TreeGrafter"/>
</dbReference>
<evidence type="ECO:0000313" key="2">
    <source>
        <dbReference type="EMBL" id="RUT35480.1"/>
    </source>
</evidence>
<name>A0A3S1JS61_9BACL</name>